<evidence type="ECO:0000313" key="1">
    <source>
        <dbReference type="EMBL" id="MFC3145342.1"/>
    </source>
</evidence>
<organism evidence="1 2">
    <name type="scientific">Psychromarinibacter halotolerans</name>
    <dbReference type="NCBI Taxonomy" id="1775175"/>
    <lineage>
        <taxon>Bacteria</taxon>
        <taxon>Pseudomonadati</taxon>
        <taxon>Pseudomonadota</taxon>
        <taxon>Alphaproteobacteria</taxon>
        <taxon>Rhodobacterales</taxon>
        <taxon>Paracoccaceae</taxon>
        <taxon>Psychromarinibacter</taxon>
    </lineage>
</organism>
<gene>
    <name evidence="1" type="ORF">ACFOGP_21660</name>
</gene>
<dbReference type="SUPFAM" id="SSF48613">
    <property type="entry name" value="Heme oxygenase-like"/>
    <property type="match status" value="1"/>
</dbReference>
<protein>
    <submittedName>
        <fullName evidence="1">Biliverdin-producing heme oxygenase</fullName>
    </submittedName>
</protein>
<comment type="caution">
    <text evidence="1">The sequence shown here is derived from an EMBL/GenBank/DDBJ whole genome shotgun (WGS) entry which is preliminary data.</text>
</comment>
<proteinExistence type="predicted"/>
<dbReference type="Proteomes" id="UP001595632">
    <property type="component" value="Unassembled WGS sequence"/>
</dbReference>
<keyword evidence="2" id="KW-1185">Reference proteome</keyword>
<name>A0ABV7GZY3_9RHOB</name>
<reference evidence="2" key="1">
    <citation type="journal article" date="2019" name="Int. J. Syst. Evol. Microbiol.">
        <title>The Global Catalogue of Microorganisms (GCM) 10K type strain sequencing project: providing services to taxonomists for standard genome sequencing and annotation.</title>
        <authorList>
            <consortium name="The Broad Institute Genomics Platform"/>
            <consortium name="The Broad Institute Genome Sequencing Center for Infectious Disease"/>
            <person name="Wu L."/>
            <person name="Ma J."/>
        </authorList>
    </citation>
    <scope>NUCLEOTIDE SEQUENCE [LARGE SCALE GENOMIC DNA]</scope>
    <source>
        <strain evidence="2">KCTC 52366</strain>
    </source>
</reference>
<dbReference type="InterPro" id="IPR016084">
    <property type="entry name" value="Haem_Oase-like_multi-hlx"/>
</dbReference>
<dbReference type="Gene3D" id="1.20.910.10">
    <property type="entry name" value="Heme oxygenase-like"/>
    <property type="match status" value="1"/>
</dbReference>
<evidence type="ECO:0000313" key="2">
    <source>
        <dbReference type="Proteomes" id="UP001595632"/>
    </source>
</evidence>
<sequence length="187" mass="20482">MLNDVNLRTRLRVGTRKEHEALDAKLAGLDLTSTDGLSRFLQVQAAALPRIRISEGVARSAELADDLLASLRLDLAVLGVPELPEGPDVEVHALAMDYVVLGSRLGTAVLRKTWAVADNPLVQRASRYFEAPARPDLWRTFCVETGQMEANGAQADRMVDDVRALFRLYDDCAGQALKAGRTINELT</sequence>
<dbReference type="CDD" id="cd19166">
    <property type="entry name" value="HemeO-bac"/>
    <property type="match status" value="1"/>
</dbReference>
<accession>A0ABV7GZY3</accession>
<dbReference type="RefSeq" id="WP_275632303.1">
    <property type="nucleotide sequence ID" value="NZ_JARGYD010000003.1"/>
</dbReference>
<dbReference type="EMBL" id="JBHRTB010000010">
    <property type="protein sequence ID" value="MFC3145342.1"/>
    <property type="molecule type" value="Genomic_DNA"/>
</dbReference>